<keyword evidence="1" id="KW-0969">Cilium</keyword>
<dbReference type="Gene3D" id="3.40.50.2000">
    <property type="entry name" value="Glycogen Phosphorylase B"/>
    <property type="match status" value="1"/>
</dbReference>
<dbReference type="AlphaFoldDB" id="A0A258CXR4"/>
<keyword evidence="1" id="KW-0282">Flagellum</keyword>
<keyword evidence="1" id="KW-0966">Cell projection</keyword>
<evidence type="ECO:0000313" key="2">
    <source>
        <dbReference type="Proteomes" id="UP000215616"/>
    </source>
</evidence>
<dbReference type="SUPFAM" id="SSF53756">
    <property type="entry name" value="UDP-Glycosyltransferase/glycogen phosphorylase"/>
    <property type="match status" value="1"/>
</dbReference>
<proteinExistence type="predicted"/>
<comment type="caution">
    <text evidence="1">The sequence shown here is derived from an EMBL/GenBank/DDBJ whole genome shotgun (WGS) entry which is preliminary data.</text>
</comment>
<evidence type="ECO:0000313" key="1">
    <source>
        <dbReference type="EMBL" id="OYW99861.1"/>
    </source>
</evidence>
<sequence length="269" mass="30138">DEVMFANMLPDIVQALGPDGFLSLAVERRLAPLFERSFPNVEVTAHRTIAYEGRVFRAAPYIEDWDRFDYWAAIGDFLPRLRPSAEAFPKRQAFLQPDPARVAHWKAELEKVGPGPKVGLLWKSLKLNAERARQFSPFHLWEPVLQTPGAVFVNLQYGDCEEEIAFAKEELGVDIWQPQGIDLKADLDDVAALCAAVDLVIGFSNATINLAGAVGTPIFMLTGASSWTRLGTDYYPWYPSVRCFVTEQYGVWEPTMGRVAEALRDFTAP</sequence>
<dbReference type="Proteomes" id="UP000215616">
    <property type="component" value="Unassembled WGS sequence"/>
</dbReference>
<organism evidence="1 2">
    <name type="scientific">Caulobacter vibrioides</name>
    <name type="common">Caulobacter crescentus</name>
    <dbReference type="NCBI Taxonomy" id="155892"/>
    <lineage>
        <taxon>Bacteria</taxon>
        <taxon>Pseudomonadati</taxon>
        <taxon>Pseudomonadota</taxon>
        <taxon>Alphaproteobacteria</taxon>
        <taxon>Caulobacterales</taxon>
        <taxon>Caulobacteraceae</taxon>
        <taxon>Caulobacter</taxon>
    </lineage>
</organism>
<dbReference type="EMBL" id="NCDQ01000360">
    <property type="protein sequence ID" value="OYW99861.1"/>
    <property type="molecule type" value="Genomic_DNA"/>
</dbReference>
<name>A0A258CXR4_CAUVI</name>
<gene>
    <name evidence="1" type="ORF">B7Z12_17320</name>
</gene>
<feature type="non-terminal residue" evidence="1">
    <location>
        <position position="1"/>
    </location>
</feature>
<accession>A0A258CXR4</accession>
<protein>
    <submittedName>
        <fullName evidence="1">Flagellar protein FlbA</fullName>
    </submittedName>
</protein>
<reference evidence="1 2" key="1">
    <citation type="submission" date="2017-03" db="EMBL/GenBank/DDBJ databases">
        <title>Lifting the veil on microbial sulfur biogeochemistry in mining wastewaters.</title>
        <authorList>
            <person name="Kantor R.S."/>
            <person name="Colenbrander Nelson T."/>
            <person name="Marshall S."/>
            <person name="Bennett D."/>
            <person name="Apte S."/>
            <person name="Camacho D."/>
            <person name="Thomas B.C."/>
            <person name="Warren L.A."/>
            <person name="Banfield J.F."/>
        </authorList>
    </citation>
    <scope>NUCLEOTIDE SEQUENCE [LARGE SCALE GENOMIC DNA]</scope>
    <source>
        <strain evidence="1">32-67-7</strain>
    </source>
</reference>